<feature type="transmembrane region" description="Helical" evidence="8">
    <location>
        <begin position="40"/>
        <end position="59"/>
    </location>
</feature>
<evidence type="ECO:0000256" key="2">
    <source>
        <dbReference type="ARBA" id="ARBA00009177"/>
    </source>
</evidence>
<comment type="subcellular location">
    <subcellularLocation>
        <location evidence="1 8">Membrane</location>
        <topology evidence="1 8">Multi-pass membrane protein</topology>
    </subcellularLocation>
</comment>
<sequence length="566" mass="62707">MINGQDFNTIVTTMVPLYFAMFLAYASVKWWKIFTPDQCAGINRFVAIYLIPFLSFQFISKNNPYTMNFRFLAADALQKIVMLFLLILWVKFTKTGSFEWLITLFSLSTLPNTLVIGIPLLKAMYGDFAADLMVQVVALQVIFWYTLLIFLFELRGARMLIMEQFPESGGNIVSIKVDSDVVSLDGQDVLETSADIGDDGKLHVTVRKSNVFRRSYEVGSLSGAEIYSLRSSVIQTPRPSNFDQSGFYSIMGFPGGRLSNFGPARVSNFEGDTASIYLNKSSSRSGLYHAAQNVTKSLSSGSTKDQRQPQKSKLQKNSWLNKSDQDAQMFARSTSAPIASKGGHTNLRARAEQHDTKEIRRFPQNGKIGELEVFVSEPGGDNEIIKHGYDSGTDQNHPNMVETMADRNTKQLPSATVMIRLILRMVLRKVLRNPSTLQVEMPKIIANSISLISDGGLGMAMFSVGLFMALQPKLIACGTSKALLAMIVKFLIGPLVIVITSLIVGIRGTLLQVSIVQASLSVAIVPFVFAKEYNVHPTILSTSLIFGMLITVPITLCYYIVLELLI</sequence>
<dbReference type="NCBIfam" id="TIGR00946">
    <property type="entry name" value="2a69"/>
    <property type="match status" value="1"/>
</dbReference>
<feature type="region of interest" description="Disordered" evidence="9">
    <location>
        <begin position="335"/>
        <end position="354"/>
    </location>
</feature>
<gene>
    <name evidence="10" type="ORF">Tco_0705455</name>
</gene>
<feature type="transmembrane region" description="Helical" evidence="8">
    <location>
        <begin position="542"/>
        <end position="561"/>
    </location>
</feature>
<keyword evidence="3 8" id="KW-0813">Transport</keyword>
<evidence type="ECO:0000256" key="9">
    <source>
        <dbReference type="SAM" id="MobiDB-lite"/>
    </source>
</evidence>
<evidence type="ECO:0000256" key="7">
    <source>
        <dbReference type="ARBA" id="ARBA00023294"/>
    </source>
</evidence>
<comment type="caution">
    <text evidence="10">The sequence shown here is derived from an EMBL/GenBank/DDBJ whole genome shotgun (WGS) entry which is preliminary data.</text>
</comment>
<dbReference type="InterPro" id="IPR051107">
    <property type="entry name" value="Auxin_Efflux_Carrier"/>
</dbReference>
<feature type="region of interest" description="Disordered" evidence="9">
    <location>
        <begin position="295"/>
        <end position="327"/>
    </location>
</feature>
<name>A0ABQ4Y4N9_9ASTR</name>
<dbReference type="PANTHER" id="PTHR31752">
    <property type="entry name" value="AUXIN EFFLUX CARRIER COMPONENT 1B-RELATED"/>
    <property type="match status" value="1"/>
</dbReference>
<feature type="transmembrane region" description="Helical" evidence="8">
    <location>
        <begin position="451"/>
        <end position="470"/>
    </location>
</feature>
<evidence type="ECO:0000256" key="3">
    <source>
        <dbReference type="ARBA" id="ARBA00022448"/>
    </source>
</evidence>
<evidence type="ECO:0000313" key="10">
    <source>
        <dbReference type="EMBL" id="GJS72614.1"/>
    </source>
</evidence>
<evidence type="ECO:0000256" key="8">
    <source>
        <dbReference type="RuleBase" id="RU362108"/>
    </source>
</evidence>
<feature type="transmembrane region" description="Helical" evidence="8">
    <location>
        <begin position="101"/>
        <end position="120"/>
    </location>
</feature>
<keyword evidence="4 8" id="KW-0812">Transmembrane</keyword>
<keyword evidence="7 8" id="KW-0927">Auxin signaling pathway</keyword>
<dbReference type="Pfam" id="PF03547">
    <property type="entry name" value="Mem_trans"/>
    <property type="match status" value="1"/>
</dbReference>
<organism evidence="10 11">
    <name type="scientific">Tanacetum coccineum</name>
    <dbReference type="NCBI Taxonomy" id="301880"/>
    <lineage>
        <taxon>Eukaryota</taxon>
        <taxon>Viridiplantae</taxon>
        <taxon>Streptophyta</taxon>
        <taxon>Embryophyta</taxon>
        <taxon>Tracheophyta</taxon>
        <taxon>Spermatophyta</taxon>
        <taxon>Magnoliopsida</taxon>
        <taxon>eudicotyledons</taxon>
        <taxon>Gunneridae</taxon>
        <taxon>Pentapetalae</taxon>
        <taxon>asterids</taxon>
        <taxon>campanulids</taxon>
        <taxon>Asterales</taxon>
        <taxon>Asteraceae</taxon>
        <taxon>Asteroideae</taxon>
        <taxon>Anthemideae</taxon>
        <taxon>Anthemidinae</taxon>
        <taxon>Tanacetum</taxon>
    </lineage>
</organism>
<feature type="transmembrane region" description="Helical" evidence="8">
    <location>
        <begin position="482"/>
        <end position="504"/>
    </location>
</feature>
<dbReference type="Proteomes" id="UP001151760">
    <property type="component" value="Unassembled WGS sequence"/>
</dbReference>
<protein>
    <recommendedName>
        <fullName evidence="8">Auxin efflux carrier component</fullName>
    </recommendedName>
</protein>
<feature type="transmembrane region" description="Helical" evidence="8">
    <location>
        <begin position="6"/>
        <end position="28"/>
    </location>
</feature>
<comment type="similarity">
    <text evidence="2 8">Belongs to the auxin efflux carrier (TC 2.A.69.1) family.</text>
</comment>
<keyword evidence="11" id="KW-1185">Reference proteome</keyword>
<dbReference type="EMBL" id="BQNB010010092">
    <property type="protein sequence ID" value="GJS72614.1"/>
    <property type="molecule type" value="Genomic_DNA"/>
</dbReference>
<evidence type="ECO:0000256" key="5">
    <source>
        <dbReference type="ARBA" id="ARBA00022989"/>
    </source>
</evidence>
<keyword evidence="5 8" id="KW-1133">Transmembrane helix</keyword>
<accession>A0ABQ4Y4N9</accession>
<proteinExistence type="inferred from homology"/>
<dbReference type="InterPro" id="IPR014024">
    <property type="entry name" value="Auxin_eff_plant"/>
</dbReference>
<evidence type="ECO:0000313" key="11">
    <source>
        <dbReference type="Proteomes" id="UP001151760"/>
    </source>
</evidence>
<dbReference type="PANTHER" id="PTHR31752:SF62">
    <property type="entry name" value="AUXIN EFFLUX CARRIER COMPONENT"/>
    <property type="match status" value="1"/>
</dbReference>
<comment type="function">
    <text evidence="8">May act as a component of the auxin efflux carrier.</text>
</comment>
<feature type="compositionally biased region" description="Polar residues" evidence="9">
    <location>
        <begin position="295"/>
        <end position="322"/>
    </location>
</feature>
<feature type="transmembrane region" description="Helical" evidence="8">
    <location>
        <begin position="71"/>
        <end position="89"/>
    </location>
</feature>
<reference evidence="10" key="2">
    <citation type="submission" date="2022-01" db="EMBL/GenBank/DDBJ databases">
        <authorList>
            <person name="Yamashiro T."/>
            <person name="Shiraishi A."/>
            <person name="Satake H."/>
            <person name="Nakayama K."/>
        </authorList>
    </citation>
    <scope>NUCLEOTIDE SEQUENCE</scope>
</reference>
<feature type="transmembrane region" description="Helical" evidence="8">
    <location>
        <begin position="510"/>
        <end position="530"/>
    </location>
</feature>
<evidence type="ECO:0000256" key="1">
    <source>
        <dbReference type="ARBA" id="ARBA00004141"/>
    </source>
</evidence>
<dbReference type="InterPro" id="IPR004776">
    <property type="entry name" value="Mem_transp_PIN-like"/>
</dbReference>
<keyword evidence="6 8" id="KW-0472">Membrane</keyword>
<evidence type="ECO:0000256" key="4">
    <source>
        <dbReference type="ARBA" id="ARBA00022692"/>
    </source>
</evidence>
<reference evidence="10" key="1">
    <citation type="journal article" date="2022" name="Int. J. Mol. Sci.">
        <title>Draft Genome of Tanacetum Coccineum: Genomic Comparison of Closely Related Tanacetum-Family Plants.</title>
        <authorList>
            <person name="Yamashiro T."/>
            <person name="Shiraishi A."/>
            <person name="Nakayama K."/>
            <person name="Satake H."/>
        </authorList>
    </citation>
    <scope>NUCLEOTIDE SEQUENCE</scope>
</reference>
<feature type="transmembrane region" description="Helical" evidence="8">
    <location>
        <begin position="132"/>
        <end position="152"/>
    </location>
</feature>
<evidence type="ECO:0000256" key="6">
    <source>
        <dbReference type="ARBA" id="ARBA00023136"/>
    </source>
</evidence>
<comment type="caution">
    <text evidence="8">Lacks conserved residue(s) required for the propagation of feature annotation.</text>
</comment>